<organism evidence="3 5">
    <name type="scientific">Punica granatum</name>
    <name type="common">Pomegranate</name>
    <dbReference type="NCBI Taxonomy" id="22663"/>
    <lineage>
        <taxon>Eukaryota</taxon>
        <taxon>Viridiplantae</taxon>
        <taxon>Streptophyta</taxon>
        <taxon>Embryophyta</taxon>
        <taxon>Tracheophyta</taxon>
        <taxon>Spermatophyta</taxon>
        <taxon>Magnoliopsida</taxon>
        <taxon>eudicotyledons</taxon>
        <taxon>Gunneridae</taxon>
        <taxon>Pentapetalae</taxon>
        <taxon>rosids</taxon>
        <taxon>malvids</taxon>
        <taxon>Myrtales</taxon>
        <taxon>Lythraceae</taxon>
        <taxon>Punica</taxon>
    </lineage>
</organism>
<evidence type="ECO:0008006" key="7">
    <source>
        <dbReference type="Google" id="ProtNLM"/>
    </source>
</evidence>
<evidence type="ECO:0000313" key="6">
    <source>
        <dbReference type="Proteomes" id="UP000233551"/>
    </source>
</evidence>
<reference evidence="4 6" key="3">
    <citation type="submission" date="2017-11" db="EMBL/GenBank/DDBJ databases">
        <title>De-novo sequencing of pomegranate (Punica granatum L.) genome.</title>
        <authorList>
            <person name="Akparov Z."/>
            <person name="Amiraslanov A."/>
            <person name="Hajiyeva S."/>
            <person name="Abbasov M."/>
            <person name="Kaur K."/>
            <person name="Hamwieh A."/>
            <person name="Solovyev V."/>
            <person name="Salamov A."/>
            <person name="Braich B."/>
            <person name="Kosarev P."/>
            <person name="Mahmoud A."/>
            <person name="Hajiyev E."/>
            <person name="Babayeva S."/>
            <person name="Izzatullayeva V."/>
            <person name="Mammadov A."/>
            <person name="Mammadov A."/>
            <person name="Sharifova S."/>
            <person name="Ojaghi J."/>
            <person name="Eynullazada K."/>
            <person name="Bayramov B."/>
            <person name="Abdulazimova A."/>
            <person name="Shahmuradov I."/>
        </authorList>
    </citation>
    <scope>NUCLEOTIDE SEQUENCE [LARGE SCALE GENOMIC DNA]</scope>
    <source>
        <strain evidence="4">AG2017</strain>
        <strain evidence="6">cv. AG2017</strain>
        <tissue evidence="4">Leaf</tissue>
    </source>
</reference>
<dbReference type="Proteomes" id="UP000233551">
    <property type="component" value="Unassembled WGS sequence"/>
</dbReference>
<protein>
    <recommendedName>
        <fullName evidence="7">BHLH domain-containing protein</fullName>
    </recommendedName>
</protein>
<reference evidence="3" key="2">
    <citation type="submission" date="2017-06" db="EMBL/GenBank/DDBJ databases">
        <title>The pomegranate genome and the genomics of punicalagin biosynthesis.</title>
        <authorList>
            <person name="Xu C."/>
        </authorList>
    </citation>
    <scope>NUCLEOTIDE SEQUENCE [LARGE SCALE GENOMIC DNA]</scope>
    <source>
        <tissue evidence="3">Fresh leaf</tissue>
    </source>
</reference>
<proteinExistence type="predicted"/>
<comment type="caution">
    <text evidence="3">The sequence shown here is derived from an EMBL/GenBank/DDBJ whole genome shotgun (WGS) entry which is preliminary data.</text>
</comment>
<keyword evidence="1" id="KW-0175">Coiled coil</keyword>
<dbReference type="PANTHER" id="PTHR45959:SF73">
    <property type="entry name" value="TRANSCRIPTION FACTOR BHLH25"/>
    <property type="match status" value="1"/>
</dbReference>
<dbReference type="PANTHER" id="PTHR45959">
    <property type="entry name" value="BHLH TRANSCRIPTION FACTOR"/>
    <property type="match status" value="1"/>
</dbReference>
<feature type="compositionally biased region" description="Low complexity" evidence="2">
    <location>
        <begin position="65"/>
        <end position="76"/>
    </location>
</feature>
<dbReference type="STRING" id="22663.A0A218W1F8"/>
<evidence type="ECO:0000313" key="4">
    <source>
        <dbReference type="EMBL" id="PKH63896.1"/>
    </source>
</evidence>
<evidence type="ECO:0000313" key="5">
    <source>
        <dbReference type="Proteomes" id="UP000197138"/>
    </source>
</evidence>
<evidence type="ECO:0000256" key="2">
    <source>
        <dbReference type="SAM" id="MobiDB-lite"/>
    </source>
</evidence>
<feature type="coiled-coil region" evidence="1">
    <location>
        <begin position="21"/>
        <end position="48"/>
    </location>
</feature>
<keyword evidence="6" id="KW-1185">Reference proteome</keyword>
<dbReference type="EMBL" id="PGOL01044997">
    <property type="protein sequence ID" value="PKH63896.1"/>
    <property type="molecule type" value="Genomic_DNA"/>
</dbReference>
<name>A0A218W1F8_PUNGR</name>
<dbReference type="EMBL" id="MTKT01005554">
    <property type="protein sequence ID" value="OWM66150.1"/>
    <property type="molecule type" value="Genomic_DNA"/>
</dbReference>
<reference evidence="5" key="1">
    <citation type="journal article" date="2017" name="Plant J.">
        <title>The pomegranate (Punica granatum L.) genome and the genomics of punicalagin biosynthesis.</title>
        <authorList>
            <person name="Qin G."/>
            <person name="Xu C."/>
            <person name="Ming R."/>
            <person name="Tang H."/>
            <person name="Guyot R."/>
            <person name="Kramer E.M."/>
            <person name="Hu Y."/>
            <person name="Yi X."/>
            <person name="Qi Y."/>
            <person name="Xu X."/>
            <person name="Gao Z."/>
            <person name="Pan H."/>
            <person name="Jian J."/>
            <person name="Tian Y."/>
            <person name="Yue Z."/>
            <person name="Xu Y."/>
        </authorList>
    </citation>
    <scope>NUCLEOTIDE SEQUENCE [LARGE SCALE GENOMIC DNA]</scope>
    <source>
        <strain evidence="5">cv. Dabenzi</strain>
    </source>
</reference>
<sequence length="110" mass="12291">MKPHPRLLACCSNGFVFASVLGEAAKYVKQLQESLKKLEEEASMKTVESVVLVKKSQVSRDDDSSSPSENSCNQSDQQLPEVEARVSGKHVLVRIHSERRQRCIPKIHST</sequence>
<dbReference type="Proteomes" id="UP000197138">
    <property type="component" value="Unassembled WGS sequence"/>
</dbReference>
<evidence type="ECO:0000256" key="1">
    <source>
        <dbReference type="SAM" id="Coils"/>
    </source>
</evidence>
<dbReference type="AlphaFoldDB" id="A0A218W1F8"/>
<feature type="region of interest" description="Disordered" evidence="2">
    <location>
        <begin position="56"/>
        <end position="83"/>
    </location>
</feature>
<dbReference type="InterPro" id="IPR052610">
    <property type="entry name" value="bHLH_transcription_regulator"/>
</dbReference>
<accession>A0A218W1F8</accession>
<gene>
    <name evidence="3" type="ORF">CDL15_Pgr013367</name>
    <name evidence="4" type="ORF">CRG98_050243</name>
</gene>
<evidence type="ECO:0000313" key="3">
    <source>
        <dbReference type="EMBL" id="OWM66150.1"/>
    </source>
</evidence>